<feature type="transmembrane region" description="Helical" evidence="2">
    <location>
        <begin position="40"/>
        <end position="60"/>
    </location>
</feature>
<organism evidence="4 5">
    <name type="scientific">Pandoravirus salinus</name>
    <dbReference type="NCBI Taxonomy" id="1349410"/>
    <lineage>
        <taxon>Viruses</taxon>
        <taxon>Pandoravirus</taxon>
    </lineage>
</organism>
<protein>
    <recommendedName>
        <fullName evidence="3">DUF5900 domain-containing protein</fullName>
    </recommendedName>
</protein>
<reference evidence="4 5" key="1">
    <citation type="journal article" date="2013" name="Science">
        <title>Pandoraviruses: amoeba viruses with genomes up to 2.5 Mb reaching that of parasitic eukaryotes.</title>
        <authorList>
            <person name="Philippe N."/>
            <person name="Legendre M."/>
            <person name="Doutre G."/>
            <person name="Coute Y."/>
            <person name="Poirot O."/>
            <person name="Lescot M."/>
            <person name="Arslan D."/>
            <person name="Seltzer V."/>
            <person name="Bertaux L."/>
            <person name="Bruley C."/>
            <person name="Garin J."/>
            <person name="Claverie J.M."/>
            <person name="Abergel C."/>
        </authorList>
    </citation>
    <scope>NUCLEOTIDE SEQUENCE [LARGE SCALE GENOMIC DNA]</scope>
</reference>
<feature type="domain" description="DUF5900" evidence="3">
    <location>
        <begin position="358"/>
        <end position="455"/>
    </location>
</feature>
<dbReference type="EMBL" id="KC977571">
    <property type="protein sequence ID" value="AGO85233.1"/>
    <property type="molecule type" value="Genomic_DNA"/>
</dbReference>
<proteinExistence type="predicted"/>
<name>S4VXY6_9VIRU</name>
<dbReference type="KEGG" id="vg:16607020"/>
<keyword evidence="2" id="KW-0812">Transmembrane</keyword>
<sequence>MSSRRLLFSWYLCAAAIGCAVAWALVVGAAPWVDDDARCVVLALCLYAALYLARLARFCLVAPRTRTSDDAPTGRPLSTESPDVVEESETTRRRRAHAATQRESIERESVEPTCLPTATLGARLTDAGMDRTSSIPAPPRPPPLCRVPVYVNPFGGDAYVDTVPRGALLICDPLAAPETAAKWRARKASVIARFGGALSFALLCETHPDSIDRERWACSDGESLGTVARDDIGWRVRGQVVKRAGLWTAHGYAIVFCAKQKTTFEGLWEYGTMTHGYFRDWCPSSRTFAWLRRPGGKVFACMWHTTAPDGKSRGHVCHYVPASHRDWSARRGPLRHNIKTTPPLWKPDGADGVCVCSMTGGDRVYLAHRPDLGQVITRLKIASNNGAWGFDTDIIIEECEWTVIEPAEDAPYQGRVFYPADPRLRQFDQMATYVLSGRSEQAFGPAQQAAFVAAIRAVIAARDGAL</sequence>
<keyword evidence="2" id="KW-1133">Transmembrane helix</keyword>
<dbReference type="GeneID" id="16607020"/>
<evidence type="ECO:0000256" key="2">
    <source>
        <dbReference type="SAM" id="Phobius"/>
    </source>
</evidence>
<evidence type="ECO:0000313" key="4">
    <source>
        <dbReference type="EMBL" id="AGO85233.1"/>
    </source>
</evidence>
<evidence type="ECO:0000259" key="3">
    <source>
        <dbReference type="Pfam" id="PF19253"/>
    </source>
</evidence>
<dbReference type="RefSeq" id="YP_008438307.1">
    <property type="nucleotide sequence ID" value="NC_022098.1"/>
</dbReference>
<evidence type="ECO:0000313" key="5">
    <source>
        <dbReference type="Proteomes" id="UP000204584"/>
    </source>
</evidence>
<keyword evidence="5" id="KW-1185">Reference proteome</keyword>
<dbReference type="Proteomes" id="UP000204584">
    <property type="component" value="Segment"/>
</dbReference>
<dbReference type="InterPro" id="IPR045419">
    <property type="entry name" value="DUF5900"/>
</dbReference>
<dbReference type="PROSITE" id="PS51257">
    <property type="entry name" value="PROKAR_LIPOPROTEIN"/>
    <property type="match status" value="1"/>
</dbReference>
<evidence type="ECO:0000256" key="1">
    <source>
        <dbReference type="SAM" id="MobiDB-lite"/>
    </source>
</evidence>
<dbReference type="Pfam" id="PF19253">
    <property type="entry name" value="DUF5900"/>
    <property type="match status" value="1"/>
</dbReference>
<accession>S4VXY6</accession>
<gene>
    <name evidence="4" type="ORF">psal_cds_1040</name>
</gene>
<keyword evidence="2" id="KW-0472">Membrane</keyword>
<feature type="region of interest" description="Disordered" evidence="1">
    <location>
        <begin position="66"/>
        <end position="103"/>
    </location>
</feature>